<dbReference type="GO" id="GO:0005509">
    <property type="term" value="F:calcium ion binding"/>
    <property type="evidence" value="ECO:0007669"/>
    <property type="project" value="InterPro"/>
</dbReference>
<evidence type="ECO:0000256" key="4">
    <source>
        <dbReference type="ARBA" id="ARBA00023026"/>
    </source>
</evidence>
<protein>
    <recommendedName>
        <fullName evidence="9">Haemolysin-type calcium binding-related domain-containing protein</fullName>
    </recommendedName>
</protein>
<dbReference type="PANTHER" id="PTHR39431">
    <property type="entry name" value="FRPA/C-RELATED PROTEIN"/>
    <property type="match status" value="1"/>
</dbReference>
<dbReference type="PANTHER" id="PTHR39431:SF1">
    <property type="entry name" value="FRPA_C-RELATED PROTEIN"/>
    <property type="match status" value="1"/>
</dbReference>
<name>W7UUY8_RUMFL</name>
<dbReference type="Proteomes" id="UP000019365">
    <property type="component" value="Unassembled WGS sequence"/>
</dbReference>
<dbReference type="PATRIC" id="fig|1341157.4.peg.2795"/>
<dbReference type="GO" id="GO:0090729">
    <property type="term" value="F:toxin activity"/>
    <property type="evidence" value="ECO:0007669"/>
    <property type="project" value="UniProtKB-KW"/>
</dbReference>
<proteinExistence type="predicted"/>
<keyword evidence="8" id="KW-1185">Reference proteome</keyword>
<feature type="compositionally biased region" description="Low complexity" evidence="6">
    <location>
        <begin position="85"/>
        <end position="97"/>
    </location>
</feature>
<dbReference type="GO" id="GO:0016020">
    <property type="term" value="C:membrane"/>
    <property type="evidence" value="ECO:0007669"/>
    <property type="project" value="UniProtKB-SubCell"/>
</dbReference>
<evidence type="ECO:0000256" key="6">
    <source>
        <dbReference type="SAM" id="MobiDB-lite"/>
    </source>
</evidence>
<comment type="caution">
    <text evidence="7">The sequence shown here is derived from an EMBL/GenBank/DDBJ whole genome shotgun (WGS) entry which is preliminary data.</text>
</comment>
<dbReference type="InterPro" id="IPR011049">
    <property type="entry name" value="Serralysin-like_metalloprot_C"/>
</dbReference>
<dbReference type="InterPro" id="IPR001343">
    <property type="entry name" value="Hemolysn_Ca-bd"/>
</dbReference>
<gene>
    <name evidence="7" type="ORF">RF007C_00555</name>
</gene>
<dbReference type="GO" id="GO:0005576">
    <property type="term" value="C:extracellular region"/>
    <property type="evidence" value="ECO:0007669"/>
    <property type="project" value="InterPro"/>
</dbReference>
<dbReference type="eggNOG" id="COG2931">
    <property type="taxonomic scope" value="Bacteria"/>
</dbReference>
<dbReference type="InterPro" id="IPR018511">
    <property type="entry name" value="Hemolysin-typ_Ca-bd_CS"/>
</dbReference>
<evidence type="ECO:0000313" key="7">
    <source>
        <dbReference type="EMBL" id="EWM52605.1"/>
    </source>
</evidence>
<dbReference type="SUPFAM" id="SSF51120">
    <property type="entry name" value="beta-Roll"/>
    <property type="match status" value="2"/>
</dbReference>
<feature type="non-terminal residue" evidence="7">
    <location>
        <position position="1"/>
    </location>
</feature>
<dbReference type="Gene3D" id="2.150.10.10">
    <property type="entry name" value="Serralysin-like metalloprotease, C-terminal"/>
    <property type="match status" value="2"/>
</dbReference>
<evidence type="ECO:0000256" key="2">
    <source>
        <dbReference type="ARBA" id="ARBA00022656"/>
    </source>
</evidence>
<evidence type="ECO:0000256" key="1">
    <source>
        <dbReference type="ARBA" id="ARBA00004370"/>
    </source>
</evidence>
<keyword evidence="4" id="KW-0843">Virulence</keyword>
<keyword evidence="5" id="KW-0472">Membrane</keyword>
<dbReference type="RefSeq" id="WP_037300860.1">
    <property type="nucleotide sequence ID" value="NZ_ATAX01000034.1"/>
</dbReference>
<dbReference type="PRINTS" id="PR01488">
    <property type="entry name" value="RTXTOXINA"/>
</dbReference>
<accession>W7UUY8</accession>
<dbReference type="InterPro" id="IPR003995">
    <property type="entry name" value="RTX_toxin_determinant-A"/>
</dbReference>
<dbReference type="PROSITE" id="PS00330">
    <property type="entry name" value="HEMOLYSIN_CALCIUM"/>
    <property type="match status" value="2"/>
</dbReference>
<keyword evidence="3" id="KW-0677">Repeat</keyword>
<keyword evidence="2" id="KW-0800">Toxin</keyword>
<dbReference type="Pfam" id="PF00353">
    <property type="entry name" value="HemolysinCabind"/>
    <property type="match status" value="2"/>
</dbReference>
<evidence type="ECO:0008006" key="9">
    <source>
        <dbReference type="Google" id="ProtNLM"/>
    </source>
</evidence>
<comment type="subcellular location">
    <subcellularLocation>
        <location evidence="1">Membrane</location>
    </subcellularLocation>
</comment>
<feature type="region of interest" description="Disordered" evidence="6">
    <location>
        <begin position="1"/>
        <end position="97"/>
    </location>
</feature>
<sequence>IIPVEPEPGTDPVEPGQPEPDNGQGNPHTGGSGSQNGQKKSLVGLVMGPGGSIANPPSTGGTPGGTSGNPAGGYTGGNPGGTSGGSTPPGSSSGIPSLFEREVDYNKRFYGIYSNFITGLDAILKYNDAYNARKYNVFNKGEKGLPGGTAIGVALGVGGAVLSYFDEKAQGKSDEEATKAALKSLTSTGLGLALDAGLNIFLDTDLTGLVTSGLCKAGVSGGWAALGAMEAAFLLGVTGETVFDCIDAWRKGEDVNFLSKWWENFSNDSMEVCQMLGITDIIDILIEIEVIKFDPLILDLDNDGFNIIDKSEGAYFDKDNNGYRERIDWTVKDALLTLDRNNNGIIDNGTELFGDTTYINVEDKYAQNGFSALKQYDENDDGVINSEDAVFGDLRLWVDANGDGISQESELTTLADHNIVSISATPEDERLSTDTDAVIDGTSSFEYADGSKGRMGALWATANLYDTKEIAKAETDGFNIGHSGNMPSLAVALTADDGTLSGYINSFLSSSNKSDKSEILNNILFTMSGAQNMAADSRGANFDARKLHVIETITGHNFVGANGPNPNPNAARMLDQLYNKISDTYYSLFNAEIVKPYFEKLMPYEDKEGKQHIYTGFMRMEIMKELEKNPDSPILNDICKHIMTFGKNEEMNTSVLLDLTTFFSFDRNISNSLNKTLAAYNIYTGTGASDNISGTGNDDTIFGGIGNDTLTGGAGNDTYVYTAGFGNDIILDNSGTNKIKFVGLKSTDVHASFNSGYNAVLTINSTGETLTIKDFKYYDTYRNFTLEFDDITVAAGAEGSPFFDIIGTKDNDTINMFYGNGSAFGGDGDDTINGTGGNDFIDGGAGNDTAYGGNGDDTYVFTRGSGNDTIKDSAGTNKIFFRDLSPEDVYVTYPNSGYDAIITIAETGETLTIKDFRYYTTYRNFSLEFKDGTEAHIDYDTKEIIVDAEEIIEQTLTEYLCNICSDEISSGELASDSTVITDMTENAAIGEENRAVSDISNIQAMILAENMSAFSNESQIYDGIAIEDITADPAVLDQLLIGSDMQ</sequence>
<reference evidence="7 8" key="1">
    <citation type="journal article" date="2014" name="PLoS ONE">
        <title>Rumen cellulosomics: divergent fiber-degrading strategies revealed by comparative genome-wide analysis of six ruminococcal strains.</title>
        <authorList>
            <person name="Dassa B."/>
            <person name="Borovok I."/>
            <person name="Ruimy-Israeli V."/>
            <person name="Lamed R."/>
            <person name="Flint H.J."/>
            <person name="Duncan S.H."/>
            <person name="Henrissat B."/>
            <person name="Coutinho P."/>
            <person name="Morrison M."/>
            <person name="Mosoni P."/>
            <person name="Yeoman C.J."/>
            <person name="White B.A."/>
            <person name="Bayer E.A."/>
        </authorList>
    </citation>
    <scope>NUCLEOTIDE SEQUENCE [LARGE SCALE GENOMIC DNA]</scope>
    <source>
        <strain evidence="7 8">007c</strain>
    </source>
</reference>
<evidence type="ECO:0000256" key="3">
    <source>
        <dbReference type="ARBA" id="ARBA00022737"/>
    </source>
</evidence>
<evidence type="ECO:0000313" key="8">
    <source>
        <dbReference type="Proteomes" id="UP000019365"/>
    </source>
</evidence>
<organism evidence="7 8">
    <name type="scientific">Ruminococcus flavefaciens 007c</name>
    <dbReference type="NCBI Taxonomy" id="1341157"/>
    <lineage>
        <taxon>Bacteria</taxon>
        <taxon>Bacillati</taxon>
        <taxon>Bacillota</taxon>
        <taxon>Clostridia</taxon>
        <taxon>Eubacteriales</taxon>
        <taxon>Oscillospiraceae</taxon>
        <taxon>Ruminococcus</taxon>
    </lineage>
</organism>
<dbReference type="PRINTS" id="PR00313">
    <property type="entry name" value="CABNDNGRPT"/>
</dbReference>
<feature type="compositionally biased region" description="Gly residues" evidence="6">
    <location>
        <begin position="61"/>
        <end position="84"/>
    </location>
</feature>
<dbReference type="AlphaFoldDB" id="W7UUY8"/>
<dbReference type="EMBL" id="ATAX01000034">
    <property type="protein sequence ID" value="EWM52605.1"/>
    <property type="molecule type" value="Genomic_DNA"/>
</dbReference>
<evidence type="ECO:0000256" key="5">
    <source>
        <dbReference type="ARBA" id="ARBA00023136"/>
    </source>
</evidence>